<dbReference type="EMBL" id="UINC01046194">
    <property type="protein sequence ID" value="SVB53889.1"/>
    <property type="molecule type" value="Genomic_DNA"/>
</dbReference>
<feature type="non-terminal residue" evidence="1">
    <location>
        <position position="286"/>
    </location>
</feature>
<dbReference type="AlphaFoldDB" id="A0A382EU07"/>
<reference evidence="1" key="1">
    <citation type="submission" date="2018-05" db="EMBL/GenBank/DDBJ databases">
        <authorList>
            <person name="Lanie J.A."/>
            <person name="Ng W.-L."/>
            <person name="Kazmierczak K.M."/>
            <person name="Andrzejewski T.M."/>
            <person name="Davidsen T.M."/>
            <person name="Wayne K.J."/>
            <person name="Tettelin H."/>
            <person name="Glass J.I."/>
            <person name="Rusch D."/>
            <person name="Podicherti R."/>
            <person name="Tsui H.-C.T."/>
            <person name="Winkler M.E."/>
        </authorList>
    </citation>
    <scope>NUCLEOTIDE SEQUENCE</scope>
</reference>
<accession>A0A382EU07</accession>
<name>A0A382EU07_9ZZZZ</name>
<organism evidence="1">
    <name type="scientific">marine metagenome</name>
    <dbReference type="NCBI Taxonomy" id="408172"/>
    <lineage>
        <taxon>unclassified sequences</taxon>
        <taxon>metagenomes</taxon>
        <taxon>ecological metagenomes</taxon>
    </lineage>
</organism>
<protein>
    <submittedName>
        <fullName evidence="1">Uncharacterized protein</fullName>
    </submittedName>
</protein>
<proteinExistence type="predicted"/>
<evidence type="ECO:0000313" key="1">
    <source>
        <dbReference type="EMBL" id="SVB53889.1"/>
    </source>
</evidence>
<gene>
    <name evidence="1" type="ORF">METZ01_LOCUS206743</name>
</gene>
<sequence>MSLSSIIGQASRGADLYFVFRFLRLLTMDYKKTDAYKFKIIDGKGKALRKSADLESTKEKAAYTMLHRMVFKIRRLIEKVPGGRFISYAAALFLLKEQKDVRIWTDDIYMKTKLLEFLETDWEADAKFLKEEVDNMDKKSFKSFLSENKTIEESQELQAMMALDDAGIEAVIDKKGRIVIDKKDKKKAEKALKKSFRKGGIPEIQYEEVEIEEAVNLKKLKKEYDENEDRNYHTENYLLLAKAFGTSKEVKTVEEILAKNKMRGHTSKSDMDWMYKNINPYYDKIR</sequence>